<evidence type="ECO:0000313" key="7">
    <source>
        <dbReference type="Proteomes" id="UP001595872"/>
    </source>
</evidence>
<evidence type="ECO:0000256" key="5">
    <source>
        <dbReference type="RuleBase" id="RU364048"/>
    </source>
</evidence>
<dbReference type="Proteomes" id="UP001595872">
    <property type="component" value="Unassembled WGS sequence"/>
</dbReference>
<proteinExistence type="inferred from homology"/>
<dbReference type="EC" id="1.13.11.-" evidence="5"/>
<evidence type="ECO:0000256" key="2">
    <source>
        <dbReference type="ARBA" id="ARBA00022723"/>
    </source>
</evidence>
<comment type="cofactor">
    <cofactor evidence="5">
        <name>Fe(2+)</name>
        <dbReference type="ChEBI" id="CHEBI:29033"/>
    </cofactor>
    <text evidence="5">Binds 1 Fe(2+) ion per subunit.</text>
</comment>
<gene>
    <name evidence="6" type="ORF">ACFPCY_20935</name>
</gene>
<accession>A0ABV9U040</accession>
<dbReference type="PANTHER" id="PTHR10543">
    <property type="entry name" value="BETA-CAROTENE DIOXYGENASE"/>
    <property type="match status" value="1"/>
</dbReference>
<keyword evidence="3 5" id="KW-0560">Oxidoreductase</keyword>
<keyword evidence="5" id="KW-0223">Dioxygenase</keyword>
<sequence>MAPRRSPTRWSTSDFPWGCALMRYRITASGKVEGHAVCALPMELPHADVRMVGREHRYTYFAGRTAASVGIHRLDHRTGERTVHELPPGHGFGEPIFVPRAPDAPEGDGWLLALAYDPDAHRSRLLVLDARDVAAEPVAVAHLRHHLPMGFHGTFTDHLAGK</sequence>
<comment type="similarity">
    <text evidence="1 5">Belongs to the carotenoid oxygenase family.</text>
</comment>
<evidence type="ECO:0000313" key="6">
    <source>
        <dbReference type="EMBL" id="MFC4909798.1"/>
    </source>
</evidence>
<keyword evidence="2 5" id="KW-0479">Metal-binding</keyword>
<reference evidence="7" key="1">
    <citation type="journal article" date="2019" name="Int. J. Syst. Evol. Microbiol.">
        <title>The Global Catalogue of Microorganisms (GCM) 10K type strain sequencing project: providing services to taxonomists for standard genome sequencing and annotation.</title>
        <authorList>
            <consortium name="The Broad Institute Genomics Platform"/>
            <consortium name="The Broad Institute Genome Sequencing Center for Infectious Disease"/>
            <person name="Wu L."/>
            <person name="Ma J."/>
        </authorList>
    </citation>
    <scope>NUCLEOTIDE SEQUENCE [LARGE SCALE GENOMIC DNA]</scope>
    <source>
        <strain evidence="7">KLKA75</strain>
    </source>
</reference>
<dbReference type="InterPro" id="IPR004294">
    <property type="entry name" value="Carotenoid_Oase"/>
</dbReference>
<keyword evidence="4 5" id="KW-0408">Iron</keyword>
<evidence type="ECO:0000256" key="1">
    <source>
        <dbReference type="ARBA" id="ARBA00006787"/>
    </source>
</evidence>
<dbReference type="PANTHER" id="PTHR10543:SF89">
    <property type="entry name" value="CAROTENOID 9,10(9',10')-CLEAVAGE DIOXYGENASE 1"/>
    <property type="match status" value="1"/>
</dbReference>
<dbReference type="EMBL" id="JBHSIT010000006">
    <property type="protein sequence ID" value="MFC4909798.1"/>
    <property type="molecule type" value="Genomic_DNA"/>
</dbReference>
<organism evidence="6 7">
    <name type="scientific">Actinomadura gamaensis</name>
    <dbReference type="NCBI Taxonomy" id="1763541"/>
    <lineage>
        <taxon>Bacteria</taxon>
        <taxon>Bacillati</taxon>
        <taxon>Actinomycetota</taxon>
        <taxon>Actinomycetes</taxon>
        <taxon>Streptosporangiales</taxon>
        <taxon>Thermomonosporaceae</taxon>
        <taxon>Actinomadura</taxon>
    </lineage>
</organism>
<evidence type="ECO:0000256" key="4">
    <source>
        <dbReference type="ARBA" id="ARBA00023004"/>
    </source>
</evidence>
<name>A0ABV9U040_9ACTN</name>
<dbReference type="Pfam" id="PF03055">
    <property type="entry name" value="RPE65"/>
    <property type="match status" value="1"/>
</dbReference>
<comment type="caution">
    <text evidence="6">The sequence shown here is derived from an EMBL/GenBank/DDBJ whole genome shotgun (WGS) entry which is preliminary data.</text>
</comment>
<protein>
    <recommendedName>
        <fullName evidence="5">Dioxygenase</fullName>
        <ecNumber evidence="5">1.13.11.-</ecNumber>
    </recommendedName>
</protein>
<keyword evidence="7" id="KW-1185">Reference proteome</keyword>
<dbReference type="RefSeq" id="WP_378257600.1">
    <property type="nucleotide sequence ID" value="NZ_JBHSIT010000006.1"/>
</dbReference>
<evidence type="ECO:0000256" key="3">
    <source>
        <dbReference type="ARBA" id="ARBA00023002"/>
    </source>
</evidence>